<dbReference type="OrthoDB" id="9809878at2"/>
<sequence length="144" mass="16217">MSGSLNKVILVGRLGQDPKLAYTQSGQPVANFTLATDESYTDKDGQKVDKAEWHRVVVWGKQSEFVGNYLSKGRLVMVEGKLQTRKWQDQQGQDRYTTEIVAQRVQAMDSKGQRTEEAPMPDDRNLQDRAPQPSEVSGMDDVPF</sequence>
<protein>
    <recommendedName>
        <fullName evidence="2 3">Single-stranded DNA-binding protein</fullName>
        <shortName evidence="2">SSB</shortName>
    </recommendedName>
</protein>
<dbReference type="GO" id="GO:0003697">
    <property type="term" value="F:single-stranded DNA binding"/>
    <property type="evidence" value="ECO:0007669"/>
    <property type="project" value="UniProtKB-UniRule"/>
</dbReference>
<gene>
    <name evidence="5" type="ORF">SAMN05660653_01859</name>
</gene>
<feature type="region of interest" description="Disordered" evidence="4">
    <location>
        <begin position="106"/>
        <end position="144"/>
    </location>
</feature>
<dbReference type="PROSITE" id="PS50935">
    <property type="entry name" value="SSB"/>
    <property type="match status" value="1"/>
</dbReference>
<organism evidence="5 6">
    <name type="scientific">Desulfonatronum thiosulfatophilum</name>
    <dbReference type="NCBI Taxonomy" id="617002"/>
    <lineage>
        <taxon>Bacteria</taxon>
        <taxon>Pseudomonadati</taxon>
        <taxon>Thermodesulfobacteriota</taxon>
        <taxon>Desulfovibrionia</taxon>
        <taxon>Desulfovibrionales</taxon>
        <taxon>Desulfonatronaceae</taxon>
        <taxon>Desulfonatronum</taxon>
    </lineage>
</organism>
<dbReference type="Pfam" id="PF00436">
    <property type="entry name" value="SSB"/>
    <property type="match status" value="1"/>
</dbReference>
<dbReference type="InterPro" id="IPR012340">
    <property type="entry name" value="NA-bd_OB-fold"/>
</dbReference>
<dbReference type="GO" id="GO:0006260">
    <property type="term" value="P:DNA replication"/>
    <property type="evidence" value="ECO:0007669"/>
    <property type="project" value="InterPro"/>
</dbReference>
<dbReference type="AlphaFoldDB" id="A0A1G6D280"/>
<evidence type="ECO:0000256" key="1">
    <source>
        <dbReference type="ARBA" id="ARBA00023125"/>
    </source>
</evidence>
<evidence type="ECO:0000313" key="6">
    <source>
        <dbReference type="Proteomes" id="UP000198771"/>
    </source>
</evidence>
<dbReference type="Proteomes" id="UP000198771">
    <property type="component" value="Unassembled WGS sequence"/>
</dbReference>
<accession>A0A1G6D280</accession>
<evidence type="ECO:0000256" key="3">
    <source>
        <dbReference type="PIRNR" id="PIRNR002070"/>
    </source>
</evidence>
<dbReference type="RefSeq" id="WP_092120479.1">
    <property type="nucleotide sequence ID" value="NZ_FMXO01000010.1"/>
</dbReference>
<dbReference type="Gene3D" id="2.40.50.140">
    <property type="entry name" value="Nucleic acid-binding proteins"/>
    <property type="match status" value="1"/>
</dbReference>
<dbReference type="InterPro" id="IPR011344">
    <property type="entry name" value="ssDNA-bd"/>
</dbReference>
<evidence type="ECO:0000256" key="4">
    <source>
        <dbReference type="SAM" id="MobiDB-lite"/>
    </source>
</evidence>
<keyword evidence="1 2" id="KW-0238">DNA-binding</keyword>
<dbReference type="SUPFAM" id="SSF50249">
    <property type="entry name" value="Nucleic acid-binding proteins"/>
    <property type="match status" value="1"/>
</dbReference>
<feature type="compositionally biased region" description="Basic and acidic residues" evidence="4">
    <location>
        <begin position="111"/>
        <end position="127"/>
    </location>
</feature>
<comment type="subunit">
    <text evidence="2">Homotetramer.</text>
</comment>
<dbReference type="PANTHER" id="PTHR10302">
    <property type="entry name" value="SINGLE-STRANDED DNA-BINDING PROTEIN"/>
    <property type="match status" value="1"/>
</dbReference>
<dbReference type="EMBL" id="FMXO01000010">
    <property type="protein sequence ID" value="SDB39277.1"/>
    <property type="molecule type" value="Genomic_DNA"/>
</dbReference>
<evidence type="ECO:0000313" key="5">
    <source>
        <dbReference type="EMBL" id="SDB39277.1"/>
    </source>
</evidence>
<dbReference type="STRING" id="617002.SAMN05660653_01859"/>
<name>A0A1G6D280_9BACT</name>
<reference evidence="5 6" key="1">
    <citation type="submission" date="2016-10" db="EMBL/GenBank/DDBJ databases">
        <authorList>
            <person name="de Groot N.N."/>
        </authorList>
    </citation>
    <scope>NUCLEOTIDE SEQUENCE [LARGE SCALE GENOMIC DNA]</scope>
    <source>
        <strain evidence="5 6">ASO4-2</strain>
    </source>
</reference>
<comment type="caution">
    <text evidence="2">Lacks conserved residue(s) required for the propagation of feature annotation.</text>
</comment>
<keyword evidence="6" id="KW-1185">Reference proteome</keyword>
<evidence type="ECO:0000256" key="2">
    <source>
        <dbReference type="HAMAP-Rule" id="MF_00984"/>
    </source>
</evidence>
<dbReference type="CDD" id="cd04496">
    <property type="entry name" value="SSB_OBF"/>
    <property type="match status" value="1"/>
</dbReference>
<dbReference type="GO" id="GO:0009295">
    <property type="term" value="C:nucleoid"/>
    <property type="evidence" value="ECO:0007669"/>
    <property type="project" value="TreeGrafter"/>
</dbReference>
<dbReference type="NCBIfam" id="TIGR00621">
    <property type="entry name" value="ssb"/>
    <property type="match status" value="1"/>
</dbReference>
<proteinExistence type="inferred from homology"/>
<dbReference type="HAMAP" id="MF_00984">
    <property type="entry name" value="SSB"/>
    <property type="match status" value="1"/>
</dbReference>
<dbReference type="InterPro" id="IPR000424">
    <property type="entry name" value="Primosome_PriB/ssb"/>
</dbReference>
<dbReference type="PANTHER" id="PTHR10302:SF27">
    <property type="entry name" value="SINGLE-STRANDED DNA-BINDING PROTEIN"/>
    <property type="match status" value="1"/>
</dbReference>
<dbReference type="PIRSF" id="PIRSF002070">
    <property type="entry name" value="SSB"/>
    <property type="match status" value="1"/>
</dbReference>